<dbReference type="InterPro" id="IPR036280">
    <property type="entry name" value="Multihaem_cyt_sf"/>
</dbReference>
<evidence type="ECO:0000313" key="6">
    <source>
        <dbReference type="Proteomes" id="UP000198728"/>
    </source>
</evidence>
<accession>A0A1I1D7Q1</accession>
<dbReference type="PROSITE" id="PS50005">
    <property type="entry name" value="TPR"/>
    <property type="match status" value="1"/>
</dbReference>
<name>A0A1I1D7Q1_9RHOB</name>
<dbReference type="CDD" id="cd08168">
    <property type="entry name" value="Cytochrom_C3"/>
    <property type="match status" value="1"/>
</dbReference>
<dbReference type="Proteomes" id="UP000198728">
    <property type="component" value="Unassembled WGS sequence"/>
</dbReference>
<proteinExistence type="predicted"/>
<organism evidence="5 6">
    <name type="scientific">Tropicimonas isoalkanivorans</name>
    <dbReference type="NCBI Taxonomy" id="441112"/>
    <lineage>
        <taxon>Bacteria</taxon>
        <taxon>Pseudomonadati</taxon>
        <taxon>Pseudomonadota</taxon>
        <taxon>Alphaproteobacteria</taxon>
        <taxon>Rhodobacterales</taxon>
        <taxon>Roseobacteraceae</taxon>
        <taxon>Tropicimonas</taxon>
    </lineage>
</organism>
<feature type="domain" description="Cytochrome c-552/4" evidence="4">
    <location>
        <begin position="178"/>
        <end position="217"/>
    </location>
</feature>
<feature type="chain" id="PRO_5011732816" evidence="3">
    <location>
        <begin position="29"/>
        <end position="667"/>
    </location>
</feature>
<evidence type="ECO:0000256" key="2">
    <source>
        <dbReference type="PROSITE-ProRule" id="PRU00339"/>
    </source>
</evidence>
<dbReference type="PANTHER" id="PTHR35038:SF8">
    <property type="entry name" value="C-TYPE POLYHEME CYTOCHROME OMCC"/>
    <property type="match status" value="1"/>
</dbReference>
<dbReference type="Pfam" id="PF13435">
    <property type="entry name" value="Cytochrome_C554"/>
    <property type="match status" value="2"/>
</dbReference>
<reference evidence="5 6" key="1">
    <citation type="submission" date="2016-10" db="EMBL/GenBank/DDBJ databases">
        <authorList>
            <person name="de Groot N.N."/>
        </authorList>
    </citation>
    <scope>NUCLEOTIDE SEQUENCE [LARGE SCALE GENOMIC DNA]</scope>
    <source>
        <strain evidence="5 6">DSM 19548</strain>
    </source>
</reference>
<feature type="repeat" description="TPR" evidence="2">
    <location>
        <begin position="589"/>
        <end position="622"/>
    </location>
</feature>
<dbReference type="Gene3D" id="1.10.1130.10">
    <property type="entry name" value="Flavocytochrome C3, Chain A"/>
    <property type="match status" value="2"/>
</dbReference>
<keyword evidence="2" id="KW-0802">TPR repeat</keyword>
<dbReference type="InterPro" id="IPR023155">
    <property type="entry name" value="Cyt_c-552/4"/>
</dbReference>
<dbReference type="STRING" id="441112.SAMN04488094_10143"/>
<dbReference type="SUPFAM" id="SSF48695">
    <property type="entry name" value="Multiheme cytochromes"/>
    <property type="match status" value="1"/>
</dbReference>
<keyword evidence="1 3" id="KW-0732">Signal</keyword>
<dbReference type="SUPFAM" id="SSF48452">
    <property type="entry name" value="TPR-like"/>
    <property type="match status" value="1"/>
</dbReference>
<feature type="domain" description="Cytochrome c-552/4" evidence="4">
    <location>
        <begin position="49"/>
        <end position="72"/>
    </location>
</feature>
<dbReference type="RefSeq" id="WP_093358313.1">
    <property type="nucleotide sequence ID" value="NZ_FOLG01000001.1"/>
</dbReference>
<dbReference type="InterPro" id="IPR019734">
    <property type="entry name" value="TPR_rpt"/>
</dbReference>
<evidence type="ECO:0000256" key="1">
    <source>
        <dbReference type="ARBA" id="ARBA00022729"/>
    </source>
</evidence>
<dbReference type="Pfam" id="PF14559">
    <property type="entry name" value="TPR_19"/>
    <property type="match status" value="1"/>
</dbReference>
<dbReference type="PANTHER" id="PTHR35038">
    <property type="entry name" value="DISSIMILATORY SULFITE REDUCTASE SIRA"/>
    <property type="match status" value="1"/>
</dbReference>
<protein>
    <submittedName>
        <fullName evidence="5">Tetratricopeptide repeat-containing protein</fullName>
    </submittedName>
</protein>
<evidence type="ECO:0000259" key="4">
    <source>
        <dbReference type="Pfam" id="PF13435"/>
    </source>
</evidence>
<dbReference type="Gene3D" id="1.25.40.10">
    <property type="entry name" value="Tetratricopeptide repeat domain"/>
    <property type="match status" value="1"/>
</dbReference>
<keyword evidence="6" id="KW-1185">Reference proteome</keyword>
<feature type="signal peptide" evidence="3">
    <location>
        <begin position="1"/>
        <end position="28"/>
    </location>
</feature>
<dbReference type="Gene3D" id="3.90.10.10">
    <property type="entry name" value="Cytochrome C3"/>
    <property type="match status" value="1"/>
</dbReference>
<dbReference type="EMBL" id="FOLG01000001">
    <property type="protein sequence ID" value="SFB70837.1"/>
    <property type="molecule type" value="Genomic_DNA"/>
</dbReference>
<dbReference type="AlphaFoldDB" id="A0A1I1D7Q1"/>
<evidence type="ECO:0000313" key="5">
    <source>
        <dbReference type="EMBL" id="SFB70837.1"/>
    </source>
</evidence>
<evidence type="ECO:0000256" key="3">
    <source>
        <dbReference type="SAM" id="SignalP"/>
    </source>
</evidence>
<dbReference type="OrthoDB" id="9814800at2"/>
<sequence>MASRTWRWRAALRGALIVIAGTAAAVHAAETDTPEGADPIAPAYVGSSACAECHADQTVAWTDSPHHLAWTQPTASNVLGDFNTATSAHRGMKTTFTRRDNTFYIESVGPDDQMTRWPVAGVVGTSPVQQYLIETEPGRLQSFDLAWDTVGQRWFQITPEDALPAANGDSWTGPYRTWNARCAECHSTNFSRNYDAETQRYASTAQEIGVGCEACHGPASAHLDWAQRRASSDNADPPEGLGPTGLTIDFKPTDPNAEIELCASCHAARSPLFSHSPVPGTPFNDALVLSTLRPPLYYPDGQIMGEAYEYGSFLQSSKQASGVTCSDCHEVHGATPVATGNAVCTACHSPGGTPDFPDLRRAPYDSPDHHFHPEGSDGAQCVSCHMAARDVMGVDRRHDHSFRVPRPDLTVATGAPNACTDCHAAEGPYWAQEELDRRFPNSAYREAPFAAVFHAAQGGEPTGSVADVGDDLAKIALAETLPGIVRATALELLAPSATPEQADRLAGLLNDPDPLVRSNALAIQRPAPLTDMVERVWPLLMDDVRVVRITAAREMLAVSADALPAEVTEALSTAMEEWQATLASNADYPETQMILGGMAMTKRDLPGALEAFREAVRMDPHLAAAWSMLVRLQSASGEEDLARETLDEALTKLPEDPGLLSLDGQLP</sequence>
<gene>
    <name evidence="5" type="ORF">SAMN04488094_10143</name>
</gene>
<dbReference type="InterPro" id="IPR051829">
    <property type="entry name" value="Multiheme_Cytochr_ET"/>
</dbReference>
<dbReference type="InterPro" id="IPR011990">
    <property type="entry name" value="TPR-like_helical_dom_sf"/>
</dbReference>